<dbReference type="Gene3D" id="3.40.50.150">
    <property type="entry name" value="Vaccinia Virus protein VP39"/>
    <property type="match status" value="1"/>
</dbReference>
<keyword evidence="2" id="KW-1185">Reference proteome</keyword>
<sequence length="376" mass="41791">MFATAATKGALKILSPAPSSLHYTTPMNPPLIDLLINVNIDLEDFQSFAQARGRDFAGVFVIVELDKLDSTVDGVYEEVGRVEVKEAKVDVDANIAKILPGKRSLRCSLVTAAGDVYDSTVVDFEVKDREGTGRGSNVDINSWNSLGVEVGSEGYEDYFSQVYRYKVWSDRGKLGSDSGPGSNLEVTNGVRRAILDVLDTNTVSRIVDVPCGDMTWMVELLPVLKDRGIRYLGIDVVSHLVEEHTAAYTNGEFKGTAEFRRLDLTKEELPDIFPGDLIICRHLMFHLPMHDNLQIIEKLGGSAANRLMLTTYLRADENERDFVLAMGHKVNLFRPPYCIKDPSRLVFDEQEDMYTGIWDLDGTTLLGESCQGNGQR</sequence>
<reference evidence="2" key="1">
    <citation type="journal article" date="2023" name="Commun. Biol.">
        <title>Genome analysis of Parmales, the sister group of diatoms, reveals the evolutionary specialization of diatoms from phago-mixotrophs to photoautotrophs.</title>
        <authorList>
            <person name="Ban H."/>
            <person name="Sato S."/>
            <person name="Yoshikawa S."/>
            <person name="Yamada K."/>
            <person name="Nakamura Y."/>
            <person name="Ichinomiya M."/>
            <person name="Sato N."/>
            <person name="Blanc-Mathieu R."/>
            <person name="Endo H."/>
            <person name="Kuwata A."/>
            <person name="Ogata H."/>
        </authorList>
    </citation>
    <scope>NUCLEOTIDE SEQUENCE [LARGE SCALE GENOMIC DNA]</scope>
</reference>
<accession>A0A9W7LAT7</accession>
<protein>
    <recommendedName>
        <fullName evidence="3">Methyltransferase domain-containing protein</fullName>
    </recommendedName>
</protein>
<gene>
    <name evidence="1" type="ORF">TrCOL_g8862</name>
</gene>
<dbReference type="InterPro" id="IPR029063">
    <property type="entry name" value="SAM-dependent_MTases_sf"/>
</dbReference>
<dbReference type="EMBL" id="BRYA01000170">
    <property type="protein sequence ID" value="GMI42359.1"/>
    <property type="molecule type" value="Genomic_DNA"/>
</dbReference>
<dbReference type="SUPFAM" id="SSF53335">
    <property type="entry name" value="S-adenosyl-L-methionine-dependent methyltransferases"/>
    <property type="match status" value="1"/>
</dbReference>
<organism evidence="1 2">
    <name type="scientific">Triparma columacea</name>
    <dbReference type="NCBI Taxonomy" id="722753"/>
    <lineage>
        <taxon>Eukaryota</taxon>
        <taxon>Sar</taxon>
        <taxon>Stramenopiles</taxon>
        <taxon>Ochrophyta</taxon>
        <taxon>Bolidophyceae</taxon>
        <taxon>Parmales</taxon>
        <taxon>Triparmaceae</taxon>
        <taxon>Triparma</taxon>
    </lineage>
</organism>
<name>A0A9W7LAT7_9STRA</name>
<proteinExistence type="predicted"/>
<evidence type="ECO:0000313" key="2">
    <source>
        <dbReference type="Proteomes" id="UP001165065"/>
    </source>
</evidence>
<evidence type="ECO:0000313" key="1">
    <source>
        <dbReference type="EMBL" id="GMI42359.1"/>
    </source>
</evidence>
<evidence type="ECO:0008006" key="3">
    <source>
        <dbReference type="Google" id="ProtNLM"/>
    </source>
</evidence>
<dbReference type="OrthoDB" id="9991036at2759"/>
<comment type="caution">
    <text evidence="1">The sequence shown here is derived from an EMBL/GenBank/DDBJ whole genome shotgun (WGS) entry which is preliminary data.</text>
</comment>
<dbReference type="AlphaFoldDB" id="A0A9W7LAT7"/>
<dbReference type="Proteomes" id="UP001165065">
    <property type="component" value="Unassembled WGS sequence"/>
</dbReference>